<organism evidence="1 2">
    <name type="scientific">Agromyces badenianii</name>
    <dbReference type="NCBI Taxonomy" id="2080742"/>
    <lineage>
        <taxon>Bacteria</taxon>
        <taxon>Bacillati</taxon>
        <taxon>Actinomycetota</taxon>
        <taxon>Actinomycetes</taxon>
        <taxon>Micrococcales</taxon>
        <taxon>Microbacteriaceae</taxon>
        <taxon>Agromyces</taxon>
    </lineage>
</organism>
<dbReference type="KEGG" id="agm:DCE93_07000"/>
<evidence type="ECO:0000313" key="1">
    <source>
        <dbReference type="EMBL" id="AWB95438.1"/>
    </source>
</evidence>
<dbReference type="EMBL" id="CP028913">
    <property type="protein sequence ID" value="AWB95438.1"/>
    <property type="molecule type" value="Genomic_DNA"/>
</dbReference>
<protein>
    <submittedName>
        <fullName evidence="1">Uncharacterized protein</fullName>
    </submittedName>
</protein>
<gene>
    <name evidence="1" type="ORF">DCE93_07000</name>
</gene>
<reference evidence="1 2" key="1">
    <citation type="submission" date="2018-04" db="EMBL/GenBank/DDBJ databases">
        <authorList>
            <person name="Li J."/>
        </authorList>
    </citation>
    <scope>NUCLEOTIDE SEQUENCE [LARGE SCALE GENOMIC DNA]</scope>
    <source>
        <strain evidence="2">30A</strain>
    </source>
</reference>
<dbReference type="OrthoDB" id="5119511at2"/>
<dbReference type="Proteomes" id="UP000244729">
    <property type="component" value="Chromosome"/>
</dbReference>
<name>A0A2S0WVW2_9MICO</name>
<accession>A0A2S0WVW2</accession>
<sequence length="117" mass="12507">MKRILYASSGFFTDDAIAEALMEYASVLAIVDSADVVTIPGVDEDGKVREIMLIIGPASQLISMGSDAVSVDLDAEQAVNDLRQRIRRRLPSSIGVGVARRSGPAETDAESTSHESR</sequence>
<dbReference type="RefSeq" id="WP_108595253.1">
    <property type="nucleotide sequence ID" value="NZ_CP028913.1"/>
</dbReference>
<dbReference type="AlphaFoldDB" id="A0A2S0WVW2"/>
<proteinExistence type="predicted"/>
<keyword evidence="2" id="KW-1185">Reference proteome</keyword>
<evidence type="ECO:0000313" key="2">
    <source>
        <dbReference type="Proteomes" id="UP000244729"/>
    </source>
</evidence>